<protein>
    <recommendedName>
        <fullName evidence="3">HNH endonuclease</fullName>
    </recommendedName>
</protein>
<dbReference type="AlphaFoldDB" id="A0AAE3YMW4"/>
<evidence type="ECO:0000313" key="2">
    <source>
        <dbReference type="Proteomes" id="UP001183643"/>
    </source>
</evidence>
<dbReference type="EMBL" id="JAVDYB010000001">
    <property type="protein sequence ID" value="MDR7276007.1"/>
    <property type="molecule type" value="Genomic_DNA"/>
</dbReference>
<accession>A0AAE3YMW4</accession>
<name>A0AAE3YMW4_9ACTN</name>
<evidence type="ECO:0000313" key="1">
    <source>
        <dbReference type="EMBL" id="MDR7276007.1"/>
    </source>
</evidence>
<sequence>MTTSPLSSTPAPDGKRKAIAAATEAAVWALSNGVCYAPRCTAPVVVEVMPGIYKKNAQVAHVYGVRPKAPRYRENIPDRDSFKYLLLLCTPHHSLVDDKKTGERDFPPETLLDWKRLHEGGNRQALAALGSIDEDDLTDLLTEVFSPPLKRLEDLATQLERTGTVTRQNLADLKQIITVMQDTAGAPDRQTALTLSQAAEILSLINLPSSATRLSQAAEILSSLSLPDVAGQLAQVSRTLPQAAQQAAQAAEMMSMYR</sequence>
<proteinExistence type="predicted"/>
<gene>
    <name evidence="1" type="ORF">J2S41_002785</name>
</gene>
<organism evidence="1 2">
    <name type="scientific">Catenuloplanes atrovinosus</name>
    <dbReference type="NCBI Taxonomy" id="137266"/>
    <lineage>
        <taxon>Bacteria</taxon>
        <taxon>Bacillati</taxon>
        <taxon>Actinomycetota</taxon>
        <taxon>Actinomycetes</taxon>
        <taxon>Micromonosporales</taxon>
        <taxon>Micromonosporaceae</taxon>
        <taxon>Catenuloplanes</taxon>
    </lineage>
</organism>
<comment type="caution">
    <text evidence="1">The sequence shown here is derived from an EMBL/GenBank/DDBJ whole genome shotgun (WGS) entry which is preliminary data.</text>
</comment>
<dbReference type="Proteomes" id="UP001183643">
    <property type="component" value="Unassembled WGS sequence"/>
</dbReference>
<dbReference type="RefSeq" id="WP_310367717.1">
    <property type="nucleotide sequence ID" value="NZ_JAVDYB010000001.1"/>
</dbReference>
<evidence type="ECO:0008006" key="3">
    <source>
        <dbReference type="Google" id="ProtNLM"/>
    </source>
</evidence>
<keyword evidence="2" id="KW-1185">Reference proteome</keyword>
<reference evidence="1" key="1">
    <citation type="submission" date="2023-07" db="EMBL/GenBank/DDBJ databases">
        <title>Sequencing the genomes of 1000 actinobacteria strains.</title>
        <authorList>
            <person name="Klenk H.-P."/>
        </authorList>
    </citation>
    <scope>NUCLEOTIDE SEQUENCE</scope>
    <source>
        <strain evidence="1">DSM 44707</strain>
    </source>
</reference>